<feature type="compositionally biased region" description="Polar residues" evidence="4">
    <location>
        <begin position="211"/>
        <end position="220"/>
    </location>
</feature>
<dbReference type="Pfam" id="PF13426">
    <property type="entry name" value="PAS_9"/>
    <property type="match status" value="1"/>
</dbReference>
<evidence type="ECO:0000256" key="5">
    <source>
        <dbReference type="SAM" id="SignalP"/>
    </source>
</evidence>
<comment type="caution">
    <text evidence="7">The sequence shown here is derived from an EMBL/GenBank/DDBJ whole genome shotgun (WGS) entry which is preliminary data.</text>
</comment>
<feature type="chain" id="PRO_5032268628" description="PAS domain-containing protein" evidence="5">
    <location>
        <begin position="25"/>
        <end position="683"/>
    </location>
</feature>
<organism evidence="7 8">
    <name type="scientific">Polarella glacialis</name>
    <name type="common">Dinoflagellate</name>
    <dbReference type="NCBI Taxonomy" id="89957"/>
    <lineage>
        <taxon>Eukaryota</taxon>
        <taxon>Sar</taxon>
        <taxon>Alveolata</taxon>
        <taxon>Dinophyceae</taxon>
        <taxon>Suessiales</taxon>
        <taxon>Suessiaceae</taxon>
        <taxon>Polarella</taxon>
    </lineage>
</organism>
<dbReference type="PROSITE" id="PS50112">
    <property type="entry name" value="PAS"/>
    <property type="match status" value="1"/>
</dbReference>
<proteinExistence type="predicted"/>
<accession>A0A813HGQ9</accession>
<evidence type="ECO:0000256" key="3">
    <source>
        <dbReference type="ARBA" id="ARBA00022991"/>
    </source>
</evidence>
<dbReference type="Proteomes" id="UP000654075">
    <property type="component" value="Unassembled WGS sequence"/>
</dbReference>
<dbReference type="NCBIfam" id="TIGR00229">
    <property type="entry name" value="sensory_box"/>
    <property type="match status" value="1"/>
</dbReference>
<dbReference type="InterPro" id="IPR035965">
    <property type="entry name" value="PAS-like_dom_sf"/>
</dbReference>
<keyword evidence="2" id="KW-0288">FMN</keyword>
<evidence type="ECO:0000313" key="7">
    <source>
        <dbReference type="EMBL" id="CAE8636794.1"/>
    </source>
</evidence>
<protein>
    <recommendedName>
        <fullName evidence="6">PAS domain-containing protein</fullName>
    </recommendedName>
</protein>
<dbReference type="PANTHER" id="PTHR47429">
    <property type="entry name" value="PROTEIN TWIN LOV 1"/>
    <property type="match status" value="1"/>
</dbReference>
<feature type="compositionally biased region" description="Low complexity" evidence="4">
    <location>
        <begin position="222"/>
        <end position="239"/>
    </location>
</feature>
<sequence>MARTRNAHLALVLTVIDIVSLCAGSGVDSQKAEVTQWTHEYAARRAGYYLADARKMLDKAVQHWRNREKGQKGPDPYLKIWDAQSQLSAALSWDAGNLTFTLGGLMREIDEGDLLGDALSFWARSLDLEEAAAAGGGSQERPLAARLRTWLEELNSSPSSKKLPQRLWKSVQKEAWVAVKGWSTGGRPPVVQRLPGRVAKEAARALAKLSPSCSGGSVDSCSAGASQEASSDSSEGAASDWVGSKVKAGRQVVFPTYISRFNLLEELGEKFFKTLSKVAESKYLEQEEEVEVEVDLDAGEQGFAEDLRFRDLVEAPEEPEDEEVLALGAQAQLANAKVSAAREAAKAAAEEKAEFPRLEFEVALRAPLSLSISKALTNRFSRMEQLTGGMRRQNCCVKNTFLEFGASAGDETSEEDFLSTDNRFDRGLTAPAVLQGPAYVQLDHNMTPASSPSLQQRSFTSSRPSDRMFSRACTQDSMFSSANTPQLFPPPPNLKASALNGAGAASLGNWLSSNNFNVMLEAVNETCNVWSTSEGCPLEKDVMINAIRDLSWSVTVADPSLPDCPLIAFSDGFEELTGYKRYEMMGRNCRFMNRSVNIDPIQRKAMRQAVANGTEFIGLVPNVRQNGEQFVNLLHMTTLTVREKSYIIGVQADVSNMKISLQNCRHSEIMEAVAQTVFSNNID</sequence>
<feature type="compositionally biased region" description="Polar residues" evidence="4">
    <location>
        <begin position="447"/>
        <end position="463"/>
    </location>
</feature>
<feature type="signal peptide" evidence="5">
    <location>
        <begin position="1"/>
        <end position="24"/>
    </location>
</feature>
<dbReference type="AlphaFoldDB" id="A0A813HGQ9"/>
<keyword evidence="1" id="KW-0285">Flavoprotein</keyword>
<dbReference type="InterPro" id="IPR000014">
    <property type="entry name" value="PAS"/>
</dbReference>
<keyword evidence="5" id="KW-0732">Signal</keyword>
<reference evidence="7" key="1">
    <citation type="submission" date="2021-02" db="EMBL/GenBank/DDBJ databases">
        <authorList>
            <person name="Dougan E. K."/>
            <person name="Rhodes N."/>
            <person name="Thang M."/>
            <person name="Chan C."/>
        </authorList>
    </citation>
    <scope>NUCLEOTIDE SEQUENCE</scope>
</reference>
<dbReference type="OrthoDB" id="447251at2759"/>
<dbReference type="PANTHER" id="PTHR47429:SF2">
    <property type="entry name" value="PROTEIN TWIN LOV 1"/>
    <property type="match status" value="1"/>
</dbReference>
<keyword evidence="8" id="KW-1185">Reference proteome</keyword>
<evidence type="ECO:0000256" key="4">
    <source>
        <dbReference type="SAM" id="MobiDB-lite"/>
    </source>
</evidence>
<evidence type="ECO:0000256" key="1">
    <source>
        <dbReference type="ARBA" id="ARBA00022630"/>
    </source>
</evidence>
<name>A0A813HGQ9_POLGL</name>
<dbReference type="GO" id="GO:0005634">
    <property type="term" value="C:nucleus"/>
    <property type="evidence" value="ECO:0007669"/>
    <property type="project" value="TreeGrafter"/>
</dbReference>
<feature type="domain" description="PAS" evidence="6">
    <location>
        <begin position="539"/>
        <end position="588"/>
    </location>
</feature>
<dbReference type="EMBL" id="CAJNNV010031553">
    <property type="protein sequence ID" value="CAE8636794.1"/>
    <property type="molecule type" value="Genomic_DNA"/>
</dbReference>
<dbReference type="SUPFAM" id="SSF55785">
    <property type="entry name" value="PYP-like sensor domain (PAS domain)"/>
    <property type="match status" value="1"/>
</dbReference>
<dbReference type="Gene3D" id="3.30.450.20">
    <property type="entry name" value="PAS domain"/>
    <property type="match status" value="1"/>
</dbReference>
<gene>
    <name evidence="7" type="ORF">PGLA1383_LOCUS52200</name>
</gene>
<evidence type="ECO:0000259" key="6">
    <source>
        <dbReference type="PROSITE" id="PS50112"/>
    </source>
</evidence>
<feature type="region of interest" description="Disordered" evidence="4">
    <location>
        <begin position="210"/>
        <end position="239"/>
    </location>
</feature>
<keyword evidence="3" id="KW-0157">Chromophore</keyword>
<feature type="region of interest" description="Disordered" evidence="4">
    <location>
        <begin position="447"/>
        <end position="466"/>
    </location>
</feature>
<evidence type="ECO:0000256" key="2">
    <source>
        <dbReference type="ARBA" id="ARBA00022643"/>
    </source>
</evidence>
<feature type="non-terminal residue" evidence="7">
    <location>
        <position position="683"/>
    </location>
</feature>
<evidence type="ECO:0000313" key="8">
    <source>
        <dbReference type="Proteomes" id="UP000654075"/>
    </source>
</evidence>